<evidence type="ECO:0000313" key="15">
    <source>
        <dbReference type="Proteomes" id="UP000248863"/>
    </source>
</evidence>
<dbReference type="InterPro" id="IPR003593">
    <property type="entry name" value="AAA+_ATPase"/>
</dbReference>
<comment type="function">
    <text evidence="11">Probably plays a role in ribosome assembly or function. May be involved in resolution of branched DNA intermediates that result from template switching in postreplication gaps. Binds DNA and has ATPase activity.</text>
</comment>
<evidence type="ECO:0000256" key="3">
    <source>
        <dbReference type="ARBA" id="ARBA00022741"/>
    </source>
</evidence>
<protein>
    <recommendedName>
        <fullName evidence="11">ATP-binding protein Uup</fullName>
        <ecNumber evidence="11">3.6.1.-</ecNumber>
    </recommendedName>
</protein>
<dbReference type="GO" id="GO:0016887">
    <property type="term" value="F:ATP hydrolysis activity"/>
    <property type="evidence" value="ECO:0007669"/>
    <property type="project" value="UniProtKB-UniRule"/>
</dbReference>
<dbReference type="GO" id="GO:0005737">
    <property type="term" value="C:cytoplasm"/>
    <property type="evidence" value="ECO:0007669"/>
    <property type="project" value="UniProtKB-SubCell"/>
</dbReference>
<dbReference type="InterPro" id="IPR027417">
    <property type="entry name" value="P-loop_NTPase"/>
</dbReference>
<organism evidence="14 15">
    <name type="scientific">Rhodoplanes elegans</name>
    <dbReference type="NCBI Taxonomy" id="29408"/>
    <lineage>
        <taxon>Bacteria</taxon>
        <taxon>Pseudomonadati</taxon>
        <taxon>Pseudomonadota</taxon>
        <taxon>Alphaproteobacteria</taxon>
        <taxon>Hyphomicrobiales</taxon>
        <taxon>Nitrobacteraceae</taxon>
        <taxon>Rhodoplanes</taxon>
    </lineage>
</organism>
<evidence type="ECO:0000259" key="13">
    <source>
        <dbReference type="PROSITE" id="PS50893"/>
    </source>
</evidence>
<evidence type="ECO:0000256" key="7">
    <source>
        <dbReference type="ARBA" id="ARBA00023125"/>
    </source>
</evidence>
<dbReference type="GO" id="GO:0003677">
    <property type="term" value="F:DNA binding"/>
    <property type="evidence" value="ECO:0007669"/>
    <property type="project" value="UniProtKB-UniRule"/>
</dbReference>
<dbReference type="EMBL" id="NPEU01000637">
    <property type="protein sequence ID" value="RAI30279.1"/>
    <property type="molecule type" value="Genomic_DNA"/>
</dbReference>
<accession>A0A327JUV0</accession>
<keyword evidence="3 11" id="KW-0547">Nucleotide-binding</keyword>
<feature type="binding site" evidence="11">
    <location>
        <begin position="316"/>
        <end position="323"/>
    </location>
    <ligand>
        <name>ATP</name>
        <dbReference type="ChEBI" id="CHEBI:30616"/>
        <label>2</label>
    </ligand>
</feature>
<evidence type="ECO:0000256" key="9">
    <source>
        <dbReference type="ARBA" id="ARBA00049360"/>
    </source>
</evidence>
<comment type="catalytic activity">
    <reaction evidence="9 11">
        <text>ATP + H2O = ADP + phosphate + H(+)</text>
        <dbReference type="Rhea" id="RHEA:13065"/>
        <dbReference type="ChEBI" id="CHEBI:15377"/>
        <dbReference type="ChEBI" id="CHEBI:15378"/>
        <dbReference type="ChEBI" id="CHEBI:30616"/>
        <dbReference type="ChEBI" id="CHEBI:43474"/>
        <dbReference type="ChEBI" id="CHEBI:456216"/>
    </reaction>
</comment>
<comment type="similarity">
    <text evidence="10 11">Belongs to the ABC transporter superfamily. ABCF family. Uup subfamily.</text>
</comment>
<proteinExistence type="inferred from homology"/>
<dbReference type="SUPFAM" id="SSF52540">
    <property type="entry name" value="P-loop containing nucleoside triphosphate hydrolases"/>
    <property type="match status" value="2"/>
</dbReference>
<dbReference type="Pfam" id="PF16326">
    <property type="entry name" value="ABC_tran_CTD"/>
    <property type="match status" value="1"/>
</dbReference>
<feature type="region of interest" description="Disordered" evidence="12">
    <location>
        <begin position="507"/>
        <end position="526"/>
    </location>
</feature>
<keyword evidence="2 11" id="KW-0677">Repeat</keyword>
<keyword evidence="5 11" id="KW-0378">Hydrolase</keyword>
<keyword evidence="4 11" id="KW-0227">DNA damage</keyword>
<dbReference type="GO" id="GO:0006281">
    <property type="term" value="P:DNA repair"/>
    <property type="evidence" value="ECO:0007669"/>
    <property type="project" value="UniProtKB-KW"/>
</dbReference>
<keyword evidence="14" id="KW-0648">Protein biosynthesis</keyword>
<feature type="domain" description="ABC transporter" evidence="13">
    <location>
        <begin position="7"/>
        <end position="217"/>
    </location>
</feature>
<dbReference type="GO" id="GO:0003746">
    <property type="term" value="F:translation elongation factor activity"/>
    <property type="evidence" value="ECO:0007669"/>
    <property type="project" value="UniProtKB-KW"/>
</dbReference>
<keyword evidence="1 11" id="KW-0963">Cytoplasm</keyword>
<keyword evidence="14" id="KW-0251">Elongation factor</keyword>
<comment type="subcellular location">
    <subcellularLocation>
        <location evidence="11">Cytoplasm</location>
    </subcellularLocation>
    <text evidence="11">Associates with ribosomes.</text>
</comment>
<dbReference type="SMART" id="SM00382">
    <property type="entry name" value="AAA"/>
    <property type="match status" value="2"/>
</dbReference>
<dbReference type="PROSITE" id="PS50893">
    <property type="entry name" value="ABC_TRANSPORTER_2"/>
    <property type="match status" value="2"/>
</dbReference>
<sequence length="612" mass="66481">MAPPPLLQLKDIGLTFGGHPLLDGVELAVAPGERVCLVGRNGSGKSTLLKIAAGLIESDRGSRFVQPGATVRYLPQEPDFGDAQTVLAYVEAGLGPGDDHYRARYLLEQLGLTGEENPATLSGGEARRAAIARALAPSPDILLLDEPTNHLDLPVIEWLEAELDGTRSAMVMISHDRRFLADLSRITVWLDRGRLRRIERGFSEFEAWRDDVLAEEERDQHKLDRKIVAEEHWMRYGVTARRKRNMRRVGELQALRQARRDYRATAGSVSLAAAQADKSGTMVVEAKGISKAYDGRPIVSDFSTRIQRGDRIGIVGPNGTGKTTLLSLLTGVLAPDSGTLRLGANIEMATLEQSRDSLDANATVADTLTGGRGDSVMVGGTQRHVVGYMKDFLFAPEQARTVVGALSGGERGRLMLARALAKPSNVLVLDEPTNDLDLDTLDVLEEMLADYPGTVLLISHDRDFLDRIVNAVIVPEGDGRWTEYAGGYTDMIAQRGGDLSRPVAAKAMKEKPAAPDDAAGAAAPAGDAKAAAKRKLSFNEKHALETLPKTMAKLQTQIATLHEKLADPKLFARDRKAFDETSQAAAKAEAELAAAEERWLELEILREEIEGR</sequence>
<feature type="compositionally biased region" description="Low complexity" evidence="12">
    <location>
        <begin position="515"/>
        <end position="526"/>
    </location>
</feature>
<evidence type="ECO:0000256" key="1">
    <source>
        <dbReference type="ARBA" id="ARBA00022490"/>
    </source>
</evidence>
<keyword evidence="11" id="KW-0175">Coiled coil</keyword>
<dbReference type="Gene3D" id="1.10.287.380">
    <property type="entry name" value="Valyl-tRNA synthetase, C-terminal domain"/>
    <property type="match status" value="1"/>
</dbReference>
<keyword evidence="15" id="KW-1185">Reference proteome</keyword>
<evidence type="ECO:0000256" key="11">
    <source>
        <dbReference type="HAMAP-Rule" id="MF_00848"/>
    </source>
</evidence>
<evidence type="ECO:0000256" key="12">
    <source>
        <dbReference type="SAM" id="MobiDB-lite"/>
    </source>
</evidence>
<evidence type="ECO:0000256" key="8">
    <source>
        <dbReference type="ARBA" id="ARBA00023204"/>
    </source>
</evidence>
<dbReference type="HAMAP" id="MF_00848">
    <property type="entry name" value="Uup"/>
    <property type="match status" value="1"/>
</dbReference>
<evidence type="ECO:0000256" key="4">
    <source>
        <dbReference type="ARBA" id="ARBA00022763"/>
    </source>
</evidence>
<dbReference type="InterPro" id="IPR051309">
    <property type="entry name" value="ABCF_ATPase"/>
</dbReference>
<evidence type="ECO:0000313" key="14">
    <source>
        <dbReference type="EMBL" id="RAI30279.1"/>
    </source>
</evidence>
<feature type="coiled-coil region" evidence="11">
    <location>
        <begin position="578"/>
        <end position="605"/>
    </location>
</feature>
<dbReference type="RefSeq" id="WP_111360354.1">
    <property type="nucleotide sequence ID" value="NZ_NHSK01000305.1"/>
</dbReference>
<dbReference type="Gene3D" id="3.40.50.300">
    <property type="entry name" value="P-loop containing nucleotide triphosphate hydrolases"/>
    <property type="match status" value="2"/>
</dbReference>
<feature type="binding site" evidence="11">
    <location>
        <begin position="39"/>
        <end position="46"/>
    </location>
    <ligand>
        <name>ATP</name>
        <dbReference type="ChEBI" id="CHEBI:30616"/>
        <label>1</label>
    </ligand>
</feature>
<dbReference type="PANTHER" id="PTHR42855">
    <property type="entry name" value="ABC TRANSPORTER ATP-BINDING SUBUNIT"/>
    <property type="match status" value="1"/>
</dbReference>
<comment type="caution">
    <text evidence="14">The sequence shown here is derived from an EMBL/GenBank/DDBJ whole genome shotgun (WGS) entry which is preliminary data.</text>
</comment>
<dbReference type="CDD" id="cd03221">
    <property type="entry name" value="ABCF_EF-3"/>
    <property type="match status" value="2"/>
</dbReference>
<keyword evidence="6 11" id="KW-0067">ATP-binding</keyword>
<dbReference type="Pfam" id="PF00005">
    <property type="entry name" value="ABC_tran"/>
    <property type="match status" value="2"/>
</dbReference>
<name>A0A327JUV0_9BRAD</name>
<dbReference type="InterPro" id="IPR037118">
    <property type="entry name" value="Val-tRNA_synth_C_sf"/>
</dbReference>
<evidence type="ECO:0000256" key="10">
    <source>
        <dbReference type="ARBA" id="ARBA00061478"/>
    </source>
</evidence>
<dbReference type="AlphaFoldDB" id="A0A327JUV0"/>
<dbReference type="PANTHER" id="PTHR42855:SF1">
    <property type="entry name" value="ABC TRANSPORTER DOMAIN-CONTAINING PROTEIN"/>
    <property type="match status" value="1"/>
</dbReference>
<dbReference type="Proteomes" id="UP000248863">
    <property type="component" value="Unassembled WGS sequence"/>
</dbReference>
<dbReference type="GO" id="GO:0043022">
    <property type="term" value="F:ribosome binding"/>
    <property type="evidence" value="ECO:0007669"/>
    <property type="project" value="UniProtKB-UniRule"/>
</dbReference>
<dbReference type="GO" id="GO:0005524">
    <property type="term" value="F:ATP binding"/>
    <property type="evidence" value="ECO:0007669"/>
    <property type="project" value="UniProtKB-UniRule"/>
</dbReference>
<dbReference type="OrthoDB" id="9808609at2"/>
<keyword evidence="8 11" id="KW-0234">DNA repair</keyword>
<dbReference type="EC" id="3.6.1.-" evidence="11"/>
<dbReference type="InterPro" id="IPR032524">
    <property type="entry name" value="ABC_tran_C"/>
</dbReference>
<keyword evidence="7 11" id="KW-0238">DNA-binding</keyword>
<dbReference type="FunFam" id="3.40.50.300:FF:000309">
    <property type="entry name" value="ABC transporter ATP-binding protein"/>
    <property type="match status" value="1"/>
</dbReference>
<gene>
    <name evidence="11" type="primary">uup</name>
    <name evidence="14" type="ORF">CH338_28005</name>
</gene>
<evidence type="ECO:0000256" key="5">
    <source>
        <dbReference type="ARBA" id="ARBA00022801"/>
    </source>
</evidence>
<dbReference type="InterPro" id="IPR043686">
    <property type="entry name" value="Uup"/>
</dbReference>
<evidence type="ECO:0000256" key="2">
    <source>
        <dbReference type="ARBA" id="ARBA00022737"/>
    </source>
</evidence>
<dbReference type="PROSITE" id="PS00211">
    <property type="entry name" value="ABC_TRANSPORTER_1"/>
    <property type="match status" value="1"/>
</dbReference>
<dbReference type="InterPro" id="IPR003439">
    <property type="entry name" value="ABC_transporter-like_ATP-bd"/>
</dbReference>
<feature type="domain" description="ABC transporter" evidence="13">
    <location>
        <begin position="284"/>
        <end position="521"/>
    </location>
</feature>
<reference evidence="14 15" key="1">
    <citation type="submission" date="2017-07" db="EMBL/GenBank/DDBJ databases">
        <title>Draft Genome Sequences of Select Purple Nonsulfur Bacteria.</title>
        <authorList>
            <person name="Lasarre B."/>
            <person name="Mckinlay J.B."/>
        </authorList>
    </citation>
    <scope>NUCLEOTIDE SEQUENCE [LARGE SCALE GENOMIC DNA]</scope>
    <source>
        <strain evidence="14 15">DSM 11907</strain>
    </source>
</reference>
<evidence type="ECO:0000256" key="6">
    <source>
        <dbReference type="ARBA" id="ARBA00022840"/>
    </source>
</evidence>
<dbReference type="InterPro" id="IPR017871">
    <property type="entry name" value="ABC_transporter-like_CS"/>
</dbReference>